<dbReference type="PANTHER" id="PTHR34287:SF4">
    <property type="entry name" value="OS04G0504200 PROTEIN"/>
    <property type="match status" value="1"/>
</dbReference>
<dbReference type="AlphaFoldDB" id="A0A843TSL9"/>
<dbReference type="OrthoDB" id="1678883at2759"/>
<dbReference type="Proteomes" id="UP000652761">
    <property type="component" value="Unassembled WGS sequence"/>
</dbReference>
<proteinExistence type="predicted"/>
<reference evidence="1" key="1">
    <citation type="submission" date="2017-07" db="EMBL/GenBank/DDBJ databases">
        <title>Taro Niue Genome Assembly and Annotation.</title>
        <authorList>
            <person name="Atibalentja N."/>
            <person name="Keating K."/>
            <person name="Fields C.J."/>
        </authorList>
    </citation>
    <scope>NUCLEOTIDE SEQUENCE</scope>
    <source>
        <strain evidence="1">Niue_2</strain>
        <tissue evidence="1">Leaf</tissue>
    </source>
</reference>
<evidence type="ECO:0000313" key="2">
    <source>
        <dbReference type="Proteomes" id="UP000652761"/>
    </source>
</evidence>
<dbReference type="PANTHER" id="PTHR34287">
    <property type="entry name" value="OS06G0551500 PROTEIN-RELATED"/>
    <property type="match status" value="1"/>
</dbReference>
<dbReference type="EMBL" id="NMUH01000193">
    <property type="protein sequence ID" value="MQL74141.1"/>
    <property type="molecule type" value="Genomic_DNA"/>
</dbReference>
<keyword evidence="2" id="KW-1185">Reference proteome</keyword>
<accession>A0A843TSL9</accession>
<evidence type="ECO:0000313" key="1">
    <source>
        <dbReference type="EMBL" id="MQL74141.1"/>
    </source>
</evidence>
<sequence length="216" mass="23910">MGKTAATRVTTVEYLEPSMSRQLLCKFPDDSAFDFDYTQSGIWSPLVPHGGGGSIFLSCPFPGVVGGRRLFSEGHYEKVSSQEKAKRKKLSKVEGKIRKKVAKKGGASKKGYGFSADCSASPTPKKHMQHKHVFEQALEARKKVWEVQGVSEAGVTEMSMVIYMRKGSNRGCPERRRVSTVTLPLKVGWTGEHDRIGFSMHGMSCSVLVWFGIVYI</sequence>
<protein>
    <submittedName>
        <fullName evidence="1">Uncharacterized protein</fullName>
    </submittedName>
</protein>
<name>A0A843TSL9_COLES</name>
<gene>
    <name evidence="1" type="ORF">Taro_006497</name>
</gene>
<organism evidence="1 2">
    <name type="scientific">Colocasia esculenta</name>
    <name type="common">Wild taro</name>
    <name type="synonym">Arum esculentum</name>
    <dbReference type="NCBI Taxonomy" id="4460"/>
    <lineage>
        <taxon>Eukaryota</taxon>
        <taxon>Viridiplantae</taxon>
        <taxon>Streptophyta</taxon>
        <taxon>Embryophyta</taxon>
        <taxon>Tracheophyta</taxon>
        <taxon>Spermatophyta</taxon>
        <taxon>Magnoliopsida</taxon>
        <taxon>Liliopsida</taxon>
        <taxon>Araceae</taxon>
        <taxon>Aroideae</taxon>
        <taxon>Colocasieae</taxon>
        <taxon>Colocasia</taxon>
    </lineage>
</organism>
<comment type="caution">
    <text evidence="1">The sequence shown here is derived from an EMBL/GenBank/DDBJ whole genome shotgun (WGS) entry which is preliminary data.</text>
</comment>